<evidence type="ECO:0000313" key="5">
    <source>
        <dbReference type="EMBL" id="KTD71210.1"/>
    </source>
</evidence>
<evidence type="ECO:0000256" key="3">
    <source>
        <dbReference type="ARBA" id="ARBA00038502"/>
    </source>
</evidence>
<dbReference type="Proteomes" id="UP000054693">
    <property type="component" value="Unassembled WGS sequence"/>
</dbReference>
<dbReference type="InterPro" id="IPR016181">
    <property type="entry name" value="Acyl_CoA_acyltransferase"/>
</dbReference>
<keyword evidence="2" id="KW-0012">Acyltransferase</keyword>
<feature type="domain" description="N-acetyltransferase" evidence="4">
    <location>
        <begin position="11"/>
        <end position="172"/>
    </location>
</feature>
<dbReference type="SUPFAM" id="SSF55729">
    <property type="entry name" value="Acyl-CoA N-acyltransferases (Nat)"/>
    <property type="match status" value="1"/>
</dbReference>
<dbReference type="PATRIC" id="fig|40335.7.peg.2746"/>
<dbReference type="InterPro" id="IPR051531">
    <property type="entry name" value="N-acetyltransferase"/>
</dbReference>
<keyword evidence="1 5" id="KW-0808">Transferase</keyword>
<proteinExistence type="inferred from homology"/>
<protein>
    <submittedName>
        <fullName evidence="5">GNAT family acetyltransferase</fullName>
    </submittedName>
</protein>
<comment type="similarity">
    <text evidence="3">Belongs to the acetyltransferase family. RimJ subfamily.</text>
</comment>
<comment type="caution">
    <text evidence="5">The sequence shown here is derived from an EMBL/GenBank/DDBJ whole genome shotgun (WGS) entry which is preliminary data.</text>
</comment>
<sequence>MNNRKVMMKNITIRELVFADKEEFLKNMLSSQSLHHPWVEPPTTSQVFDEYWQRFQQPNQKSYLVCGELENIVGVFNVSEIVRGAFQNAFLGFYGISDYTSKGYMSAGLKLVQKKVFEELGLHRLEANIQPENTRSIQLVKNNGFRYEGFSPRYLKINGEWRGHEHWATTVEDYIAESAAFF</sequence>
<organism evidence="5 6">
    <name type="scientific">Legionella tucsonensis</name>
    <dbReference type="NCBI Taxonomy" id="40335"/>
    <lineage>
        <taxon>Bacteria</taxon>
        <taxon>Pseudomonadati</taxon>
        <taxon>Pseudomonadota</taxon>
        <taxon>Gammaproteobacteria</taxon>
        <taxon>Legionellales</taxon>
        <taxon>Legionellaceae</taxon>
        <taxon>Legionella</taxon>
    </lineage>
</organism>
<dbReference type="Pfam" id="PF13302">
    <property type="entry name" value="Acetyltransf_3"/>
    <property type="match status" value="1"/>
</dbReference>
<name>A0A0W0ZQA9_9GAMM</name>
<evidence type="ECO:0000259" key="4">
    <source>
        <dbReference type="PROSITE" id="PS51186"/>
    </source>
</evidence>
<dbReference type="PANTHER" id="PTHR43792">
    <property type="entry name" value="GNAT FAMILY, PUTATIVE (AFU_ORTHOLOGUE AFUA_3G00765)-RELATED-RELATED"/>
    <property type="match status" value="1"/>
</dbReference>
<dbReference type="RefSeq" id="WP_238584150.1">
    <property type="nucleotide sequence ID" value="NZ_CAAAIP010000002.1"/>
</dbReference>
<dbReference type="EMBL" id="LNZA01000008">
    <property type="protein sequence ID" value="KTD71210.1"/>
    <property type="molecule type" value="Genomic_DNA"/>
</dbReference>
<dbReference type="AlphaFoldDB" id="A0A0W0ZQA9"/>
<evidence type="ECO:0000256" key="1">
    <source>
        <dbReference type="ARBA" id="ARBA00022679"/>
    </source>
</evidence>
<evidence type="ECO:0000313" key="6">
    <source>
        <dbReference type="Proteomes" id="UP000054693"/>
    </source>
</evidence>
<dbReference type="STRING" id="40335.Ltuc_2569"/>
<dbReference type="InterPro" id="IPR000182">
    <property type="entry name" value="GNAT_dom"/>
</dbReference>
<reference evidence="5" key="1">
    <citation type="submission" date="2015-11" db="EMBL/GenBank/DDBJ databases">
        <title>Genomic analysis of 38 Legionella species identifies large and diverse effector repertoires.</title>
        <authorList>
            <person name="Burstein D."/>
            <person name="Amaro F."/>
            <person name="Zusman T."/>
            <person name="Lifshitz Z."/>
            <person name="Cohen O."/>
            <person name="Gilbert J.A."/>
            <person name="Pupko T."/>
            <person name="Shuman H.A."/>
            <person name="Segal G."/>
        </authorList>
    </citation>
    <scope>NUCLEOTIDE SEQUENCE [LARGE SCALE GENOMIC DNA]</scope>
    <source>
        <strain evidence="5">ATCC 49180</strain>
    </source>
</reference>
<dbReference type="GO" id="GO:0005737">
    <property type="term" value="C:cytoplasm"/>
    <property type="evidence" value="ECO:0007669"/>
    <property type="project" value="TreeGrafter"/>
</dbReference>
<accession>A0A0W0ZQA9</accession>
<dbReference type="Gene3D" id="3.40.630.30">
    <property type="match status" value="1"/>
</dbReference>
<dbReference type="PANTHER" id="PTHR43792:SF8">
    <property type="entry name" value="[RIBOSOMAL PROTEIN US5]-ALANINE N-ACETYLTRANSFERASE"/>
    <property type="match status" value="1"/>
</dbReference>
<dbReference type="GO" id="GO:0008999">
    <property type="term" value="F:protein-N-terminal-alanine acetyltransferase activity"/>
    <property type="evidence" value="ECO:0007669"/>
    <property type="project" value="TreeGrafter"/>
</dbReference>
<gene>
    <name evidence="5" type="ORF">Ltuc_2569</name>
</gene>
<evidence type="ECO:0000256" key="2">
    <source>
        <dbReference type="ARBA" id="ARBA00023315"/>
    </source>
</evidence>
<dbReference type="PROSITE" id="PS51186">
    <property type="entry name" value="GNAT"/>
    <property type="match status" value="1"/>
</dbReference>
<keyword evidence="6" id="KW-1185">Reference proteome</keyword>